<reference evidence="16" key="2">
    <citation type="submission" date="2009-11" db="EMBL/GenBank/DDBJ databases">
        <title>The Genome Sequence of Allomyces macrogynus strain ATCC 38327.</title>
        <authorList>
            <consortium name="The Broad Institute Genome Sequencing Platform"/>
            <person name="Russ C."/>
            <person name="Cuomo C."/>
            <person name="Shea T."/>
            <person name="Young S.K."/>
            <person name="Zeng Q."/>
            <person name="Koehrsen M."/>
            <person name="Haas B."/>
            <person name="Borodovsky M."/>
            <person name="Guigo R."/>
            <person name="Alvarado L."/>
            <person name="Berlin A."/>
            <person name="Borenstein D."/>
            <person name="Chen Z."/>
            <person name="Engels R."/>
            <person name="Freedman E."/>
            <person name="Gellesch M."/>
            <person name="Goldberg J."/>
            <person name="Griggs A."/>
            <person name="Gujja S."/>
            <person name="Heiman D."/>
            <person name="Hepburn T."/>
            <person name="Howarth C."/>
            <person name="Jen D."/>
            <person name="Larson L."/>
            <person name="Lewis B."/>
            <person name="Mehta T."/>
            <person name="Park D."/>
            <person name="Pearson M."/>
            <person name="Roberts A."/>
            <person name="Saif S."/>
            <person name="Shenoy N."/>
            <person name="Sisk P."/>
            <person name="Stolte C."/>
            <person name="Sykes S."/>
            <person name="Walk T."/>
            <person name="White J."/>
            <person name="Yandava C."/>
            <person name="Burger G."/>
            <person name="Gray M.W."/>
            <person name="Holland P.W.H."/>
            <person name="King N."/>
            <person name="Lang F.B.F."/>
            <person name="Roger A.J."/>
            <person name="Ruiz-Trillo I."/>
            <person name="Lander E."/>
            <person name="Nusbaum C."/>
        </authorList>
    </citation>
    <scope>NUCLEOTIDE SEQUENCE [LARGE SCALE GENOMIC DNA]</scope>
    <source>
        <strain evidence="16">ATCC 38327</strain>
    </source>
</reference>
<feature type="transmembrane region" description="Helical" evidence="12">
    <location>
        <begin position="389"/>
        <end position="406"/>
    </location>
</feature>
<feature type="transmembrane region" description="Helical" evidence="12">
    <location>
        <begin position="329"/>
        <end position="351"/>
    </location>
</feature>
<keyword evidence="16" id="KW-1185">Reference proteome</keyword>
<dbReference type="Pfam" id="PF22614">
    <property type="entry name" value="Slo-like_RCK"/>
    <property type="match status" value="2"/>
</dbReference>
<feature type="transmembrane region" description="Helical" evidence="12">
    <location>
        <begin position="363"/>
        <end position="382"/>
    </location>
</feature>
<sequence length="1144" mass="124679">MSGVAGSLAASPYLTPATQILNQRRLYNSTLKSSSTARMPGASSSSTARGARTTGQSVYGTRAGPRGRLANLKEAVPSAPTLVPITVEDEMEAFTGKAMPQTFQARGGTHGPPQEPLVPTRRQRWAFYLDTSHAGRWLDLIDAVLSLLQCALYVWNSTYVAPPLLPGFGVQDVDDSPMPEPNFLDKFLTSALMFAPEVDSESVNVTMGIGWPGHRRKNAIPLPGLNRHLEVTLAAAMLLVWFVRLFVASSRTQFMTRVYTLLTLISTLPVFVAFAMAQTDPDVWKSYMSAGGLVYILPFRWARLHETIGLVFTPVKDPLIRTSPISRKVINVTSAIVLTLLTVTAFIHITLYRMADATAPSPTFFDVFYFTVMSSTSGLQNASVTADSWFTRALLLYIMIAGAFYIPTHLSELLTMVRERSKFTKPYKAPRSESHVLVTGKFDVTSVLEFLREFYCPDHGLSTMTTRVVMLSPHEPSEALVTVLQDPAYEARVKYVKGSSTSFRSLGQVDAKNARAAFILTSRTSEAEDAMAEDAESVMRALAIKKYNPALPVFVESILPENHPQFHFLTDQILCIEELTMGILAQAVRVPGFSTLVSLLSSSMTEAARVQLVEMADQQGAGFLKPYVRGASQEIYPIKFPPALVGKPFKEAARVIYEHFDACLIGIGVTVDRDNLPPSERFHLVLNPADYVLTGVETGFVISTSVEVAMRIQAYTEAAEVLLSSSSSSSSSSRGAESDDETAAAERPLLCDAVQVQIGEPSSSAAAASSSPDAEPATPATTKPSTTATASSDNEDNDMTSADQALLPSLGQYRSKPLLSEDHTADASLAPLDAAIYDHIVLCDSSRDAGFPVNLDLFLEPLRGPLIAKPVPVVILSPNAPPDNWVNRYEGVHYVAGNPLRRSDLLRAGVARARKLVIMCSGKSQSRVADAGSILTALNAESAEERGLFLVVEFCFKENFKYIGETQVLDRVRDDQAESILRPSFMAGHVFSSSLLDGLLAQSYYSPHVLSVIKRLIFTNRTSLVEKLMTRGTWATSSTPDLRGKGKRKMTAATAAAVPDANVSPLPVQSTCVHELEIPAHLAGKSYRELFVHLAEQGVVPLALYRHVVHSVDQRPFCMTIINPRPVVMLRASDSVIVLTKVRM</sequence>
<evidence type="ECO:0000259" key="14">
    <source>
        <dbReference type="Pfam" id="PF22614"/>
    </source>
</evidence>
<evidence type="ECO:0000256" key="3">
    <source>
        <dbReference type="ARBA" id="ARBA00022538"/>
    </source>
</evidence>
<feature type="region of interest" description="Disordered" evidence="11">
    <location>
        <begin position="31"/>
        <end position="73"/>
    </location>
</feature>
<dbReference type="GO" id="GO:0016020">
    <property type="term" value="C:membrane"/>
    <property type="evidence" value="ECO:0007669"/>
    <property type="project" value="UniProtKB-SubCell"/>
</dbReference>
<dbReference type="PANTHER" id="PTHR10027:SF10">
    <property type="entry name" value="SLOWPOKE 2, ISOFORM D"/>
    <property type="match status" value="1"/>
</dbReference>
<feature type="domain" description="RCK N-terminal" evidence="14">
    <location>
        <begin position="433"/>
        <end position="555"/>
    </location>
</feature>
<evidence type="ECO:0000256" key="11">
    <source>
        <dbReference type="SAM" id="MobiDB-lite"/>
    </source>
</evidence>
<dbReference type="PANTHER" id="PTHR10027">
    <property type="entry name" value="CALCIUM-ACTIVATED POTASSIUM CHANNEL ALPHA CHAIN"/>
    <property type="match status" value="1"/>
</dbReference>
<evidence type="ECO:0000256" key="2">
    <source>
        <dbReference type="ARBA" id="ARBA00022448"/>
    </source>
</evidence>
<gene>
    <name evidence="15" type="ORF">AMAG_13029</name>
</gene>
<keyword evidence="9 12" id="KW-0472">Membrane</keyword>
<keyword evidence="5" id="KW-0631">Potassium channel</keyword>
<dbReference type="SUPFAM" id="SSF51735">
    <property type="entry name" value="NAD(P)-binding Rossmann-fold domains"/>
    <property type="match status" value="1"/>
</dbReference>
<evidence type="ECO:0000313" key="16">
    <source>
        <dbReference type="Proteomes" id="UP000054350"/>
    </source>
</evidence>
<keyword evidence="6" id="KW-0630">Potassium</keyword>
<reference evidence="15 16" key="1">
    <citation type="submission" date="2009-11" db="EMBL/GenBank/DDBJ databases">
        <title>Annotation of Allomyces macrogynus ATCC 38327.</title>
        <authorList>
            <consortium name="The Broad Institute Genome Sequencing Platform"/>
            <person name="Russ C."/>
            <person name="Cuomo C."/>
            <person name="Burger G."/>
            <person name="Gray M.W."/>
            <person name="Holland P.W.H."/>
            <person name="King N."/>
            <person name="Lang F.B.F."/>
            <person name="Roger A.J."/>
            <person name="Ruiz-Trillo I."/>
            <person name="Young S.K."/>
            <person name="Zeng Q."/>
            <person name="Gargeya S."/>
            <person name="Fitzgerald M."/>
            <person name="Haas B."/>
            <person name="Abouelleil A."/>
            <person name="Alvarado L."/>
            <person name="Arachchi H.M."/>
            <person name="Berlin A."/>
            <person name="Chapman S.B."/>
            <person name="Gearin G."/>
            <person name="Goldberg J."/>
            <person name="Griggs A."/>
            <person name="Gujja S."/>
            <person name="Hansen M."/>
            <person name="Heiman D."/>
            <person name="Howarth C."/>
            <person name="Larimer J."/>
            <person name="Lui A."/>
            <person name="MacDonald P.J.P."/>
            <person name="McCowen C."/>
            <person name="Montmayeur A."/>
            <person name="Murphy C."/>
            <person name="Neiman D."/>
            <person name="Pearson M."/>
            <person name="Priest M."/>
            <person name="Roberts A."/>
            <person name="Saif S."/>
            <person name="Shea T."/>
            <person name="Sisk P."/>
            <person name="Stolte C."/>
            <person name="Sykes S."/>
            <person name="Wortman J."/>
            <person name="Nusbaum C."/>
            <person name="Birren B."/>
        </authorList>
    </citation>
    <scope>NUCLEOTIDE SEQUENCE [LARGE SCALE GENOMIC DNA]</scope>
    <source>
        <strain evidence="15 16">ATCC 38327</strain>
    </source>
</reference>
<dbReference type="VEuPathDB" id="FungiDB:AMAG_13029"/>
<evidence type="ECO:0000256" key="1">
    <source>
        <dbReference type="ARBA" id="ARBA00004141"/>
    </source>
</evidence>
<feature type="compositionally biased region" description="Low complexity" evidence="11">
    <location>
        <begin position="41"/>
        <end position="55"/>
    </location>
</feature>
<evidence type="ECO:0000256" key="5">
    <source>
        <dbReference type="ARBA" id="ARBA00022826"/>
    </source>
</evidence>
<dbReference type="Proteomes" id="UP000054350">
    <property type="component" value="Unassembled WGS sequence"/>
</dbReference>
<accession>A0A0L0T0U5</accession>
<dbReference type="EMBL" id="GG745356">
    <property type="protein sequence ID" value="KNE68372.1"/>
    <property type="molecule type" value="Genomic_DNA"/>
</dbReference>
<keyword evidence="10" id="KW-0407">Ion channel</keyword>
<dbReference type="InterPro" id="IPR036291">
    <property type="entry name" value="NAD(P)-bd_dom_sf"/>
</dbReference>
<feature type="transmembrane region" description="Helical" evidence="12">
    <location>
        <begin position="259"/>
        <end position="277"/>
    </location>
</feature>
<keyword evidence="3" id="KW-0633">Potassium transport</keyword>
<keyword evidence="7 12" id="KW-1133">Transmembrane helix</keyword>
<dbReference type="InterPro" id="IPR003148">
    <property type="entry name" value="RCK_N"/>
</dbReference>
<name>A0A0L0T0U5_ALLM3</name>
<dbReference type="Gene3D" id="3.40.50.720">
    <property type="entry name" value="NAD(P)-binding Rossmann-like Domain"/>
    <property type="match status" value="2"/>
</dbReference>
<evidence type="ECO:0000256" key="9">
    <source>
        <dbReference type="ARBA" id="ARBA00023136"/>
    </source>
</evidence>
<evidence type="ECO:0000256" key="4">
    <source>
        <dbReference type="ARBA" id="ARBA00022692"/>
    </source>
</evidence>
<feature type="region of interest" description="Disordered" evidence="11">
    <location>
        <begin position="761"/>
        <end position="800"/>
    </location>
</feature>
<comment type="subcellular location">
    <subcellularLocation>
        <location evidence="1">Membrane</location>
        <topology evidence="1">Multi-pass membrane protein</topology>
    </subcellularLocation>
</comment>
<evidence type="ECO:0000256" key="7">
    <source>
        <dbReference type="ARBA" id="ARBA00022989"/>
    </source>
</evidence>
<keyword evidence="4 12" id="KW-0812">Transmembrane</keyword>
<proteinExistence type="predicted"/>
<evidence type="ECO:0000256" key="10">
    <source>
        <dbReference type="ARBA" id="ARBA00023303"/>
    </source>
</evidence>
<organism evidence="15 16">
    <name type="scientific">Allomyces macrogynus (strain ATCC 38327)</name>
    <name type="common">Allomyces javanicus var. macrogynus</name>
    <dbReference type="NCBI Taxonomy" id="578462"/>
    <lineage>
        <taxon>Eukaryota</taxon>
        <taxon>Fungi</taxon>
        <taxon>Fungi incertae sedis</taxon>
        <taxon>Blastocladiomycota</taxon>
        <taxon>Blastocladiomycetes</taxon>
        <taxon>Blastocladiales</taxon>
        <taxon>Blastocladiaceae</taxon>
        <taxon>Allomyces</taxon>
    </lineage>
</organism>
<feature type="domain" description="RCK N-terminal" evidence="14">
    <location>
        <begin position="838"/>
        <end position="943"/>
    </location>
</feature>
<dbReference type="OrthoDB" id="297496at2759"/>
<dbReference type="eggNOG" id="KOG1420">
    <property type="taxonomic scope" value="Eukaryota"/>
</dbReference>
<keyword evidence="2" id="KW-0813">Transport</keyword>
<feature type="transmembrane region" description="Helical" evidence="12">
    <location>
        <begin position="283"/>
        <end position="302"/>
    </location>
</feature>
<protein>
    <submittedName>
        <fullName evidence="15">Uncharacterized protein</fullName>
    </submittedName>
</protein>
<keyword evidence="8" id="KW-0406">Ion transport</keyword>
<feature type="compositionally biased region" description="Low complexity" evidence="11">
    <location>
        <begin position="761"/>
        <end position="792"/>
    </location>
</feature>
<evidence type="ECO:0000256" key="12">
    <source>
        <dbReference type="SAM" id="Phobius"/>
    </source>
</evidence>
<evidence type="ECO:0000256" key="8">
    <source>
        <dbReference type="ARBA" id="ARBA00023065"/>
    </source>
</evidence>
<dbReference type="Pfam" id="PF03493">
    <property type="entry name" value="BK_channel_a"/>
    <property type="match status" value="1"/>
</dbReference>
<evidence type="ECO:0000256" key="6">
    <source>
        <dbReference type="ARBA" id="ARBA00022958"/>
    </source>
</evidence>
<dbReference type="GO" id="GO:0005267">
    <property type="term" value="F:potassium channel activity"/>
    <property type="evidence" value="ECO:0007669"/>
    <property type="project" value="UniProtKB-KW"/>
</dbReference>
<dbReference type="InterPro" id="IPR047871">
    <property type="entry name" value="K_chnl_Slo-like"/>
</dbReference>
<dbReference type="InterPro" id="IPR003929">
    <property type="entry name" value="K_chnl_BK_asu"/>
</dbReference>
<feature type="domain" description="Calcium-activated potassium channel BK alpha subunit" evidence="13">
    <location>
        <begin position="571"/>
        <end position="667"/>
    </location>
</feature>
<dbReference type="AlphaFoldDB" id="A0A0L0T0U5"/>
<feature type="transmembrane region" description="Helical" evidence="12">
    <location>
        <begin position="228"/>
        <end position="247"/>
    </location>
</feature>
<evidence type="ECO:0000259" key="13">
    <source>
        <dbReference type="Pfam" id="PF03493"/>
    </source>
</evidence>
<evidence type="ECO:0000313" key="15">
    <source>
        <dbReference type="EMBL" id="KNE68372.1"/>
    </source>
</evidence>